<dbReference type="SUPFAM" id="SSF55931">
    <property type="entry name" value="Glutamine synthetase/guanido kinase"/>
    <property type="match status" value="1"/>
</dbReference>
<comment type="cofactor">
    <cofactor evidence="1">
        <name>Mg(2+)</name>
        <dbReference type="ChEBI" id="CHEBI:18420"/>
    </cofactor>
</comment>
<comment type="similarity">
    <text evidence="7 8">Belongs to the glutamine synthetase family.</text>
</comment>
<reference evidence="10 11" key="1">
    <citation type="submission" date="2020-08" db="EMBL/GenBank/DDBJ databases">
        <title>Genomic Encyclopedia of Type Strains, Phase IV (KMG-IV): sequencing the most valuable type-strain genomes for metagenomic binning, comparative biology and taxonomic classification.</title>
        <authorList>
            <person name="Goeker M."/>
        </authorList>
    </citation>
    <scope>NUCLEOTIDE SEQUENCE [LARGE SCALE GENOMIC DNA]</scope>
    <source>
        <strain evidence="10 11">DSM 25966</strain>
    </source>
</reference>
<keyword evidence="11" id="KW-1185">Reference proteome</keyword>
<dbReference type="Gene3D" id="3.30.590.10">
    <property type="entry name" value="Glutamine synthetase/guanido kinase, catalytic domain"/>
    <property type="match status" value="1"/>
</dbReference>
<gene>
    <name evidence="10" type="ORF">GGR25_003606</name>
</gene>
<sequence length="445" mass="46949">MTETPLVPLVNIVTTDLAAITRGRPVTAARLAGALETGIGWVPANLCLTPFNTISDPNPWGSSGDLRILPDPDARYTAVSTGSATPLDLIPGDIVELDGAPWDGCCRGQLKAAIAALKGATGLSIRATFEQEFLLKPNQPDPDAIAPHAFSVGALRAADPFVPRLWAALEEAGVQPEMVLAEYGNAQFEVTSAPTDALAAADRAVIIREVTREVARNLDARASFAPKPDPDAVGNGVHIHFSLVDADDAPATYDRQGPGGLSPRAASFCAGVLRHLPALTALTAPSPPSYDRLAPHNWSSSYTWLGERDREATLRICPVVTMGGRDPARQFNIEYRAADATANPYLALAAIIRAGLAGIAAGLPAPPIVSGDPSIMSPEELARNGLRRLPETLELALAALASDPVVTGWFPPRLIESFVAVKRAEIALMEGKTKLAICAAYGERY</sequence>
<dbReference type="PANTHER" id="PTHR43785">
    <property type="entry name" value="GAMMA-GLUTAMYLPUTRESCINE SYNTHETASE"/>
    <property type="match status" value="1"/>
</dbReference>
<name>A0A840ATL2_9HYPH</name>
<feature type="domain" description="GS catalytic" evidence="9">
    <location>
        <begin position="106"/>
        <end position="445"/>
    </location>
</feature>
<dbReference type="InterPro" id="IPR008147">
    <property type="entry name" value="Gln_synt_N"/>
</dbReference>
<keyword evidence="3 10" id="KW-0436">Ligase</keyword>
<accession>A0A840ATL2</accession>
<dbReference type="EMBL" id="JACIDS010000004">
    <property type="protein sequence ID" value="MBB3932548.1"/>
    <property type="molecule type" value="Genomic_DNA"/>
</dbReference>
<dbReference type="Proteomes" id="UP000553963">
    <property type="component" value="Unassembled WGS sequence"/>
</dbReference>
<keyword evidence="6" id="KW-0535">Nitrogen fixation</keyword>
<dbReference type="PANTHER" id="PTHR43785:SF12">
    <property type="entry name" value="TYPE-1 GLUTAMINE SYNTHETASE 2"/>
    <property type="match status" value="1"/>
</dbReference>
<dbReference type="Pfam" id="PF00120">
    <property type="entry name" value="Gln-synt_C"/>
    <property type="match status" value="1"/>
</dbReference>
<dbReference type="InterPro" id="IPR014746">
    <property type="entry name" value="Gln_synth/guanido_kin_cat_dom"/>
</dbReference>
<dbReference type="PROSITE" id="PS51987">
    <property type="entry name" value="GS_CATALYTIC"/>
    <property type="match status" value="1"/>
</dbReference>
<dbReference type="GO" id="GO:0006542">
    <property type="term" value="P:glutamine biosynthetic process"/>
    <property type="evidence" value="ECO:0007669"/>
    <property type="project" value="InterPro"/>
</dbReference>
<dbReference type="Gene3D" id="3.10.20.70">
    <property type="entry name" value="Glutamine synthetase, N-terminal domain"/>
    <property type="match status" value="1"/>
</dbReference>
<dbReference type="AlphaFoldDB" id="A0A840ATL2"/>
<protein>
    <submittedName>
        <fullName evidence="10">Glutamine synthetase</fullName>
        <ecNumber evidence="10">6.3.1.2</ecNumber>
    </submittedName>
</protein>
<evidence type="ECO:0000259" key="9">
    <source>
        <dbReference type="PROSITE" id="PS51987"/>
    </source>
</evidence>
<evidence type="ECO:0000256" key="2">
    <source>
        <dbReference type="ARBA" id="ARBA00003117"/>
    </source>
</evidence>
<keyword evidence="5" id="KW-0067">ATP-binding</keyword>
<comment type="caution">
    <text evidence="10">The sequence shown here is derived from an EMBL/GenBank/DDBJ whole genome shotgun (WGS) entry which is preliminary data.</text>
</comment>
<dbReference type="InterPro" id="IPR008146">
    <property type="entry name" value="Gln_synth_cat_dom"/>
</dbReference>
<dbReference type="InterPro" id="IPR036651">
    <property type="entry name" value="Gln_synt_N_sf"/>
</dbReference>
<evidence type="ECO:0000313" key="11">
    <source>
        <dbReference type="Proteomes" id="UP000553963"/>
    </source>
</evidence>
<evidence type="ECO:0000256" key="3">
    <source>
        <dbReference type="ARBA" id="ARBA00022598"/>
    </source>
</evidence>
<evidence type="ECO:0000256" key="1">
    <source>
        <dbReference type="ARBA" id="ARBA00001946"/>
    </source>
</evidence>
<evidence type="ECO:0000256" key="8">
    <source>
        <dbReference type="RuleBase" id="RU000384"/>
    </source>
</evidence>
<dbReference type="SMART" id="SM01230">
    <property type="entry name" value="Gln-synt_C"/>
    <property type="match status" value="1"/>
</dbReference>
<comment type="function">
    <text evidence="2">Catalyzes the ATP-dependent biosynthesis of glutamine from glutamate and ammonia.</text>
</comment>
<dbReference type="RefSeq" id="WP_183400162.1">
    <property type="nucleotide sequence ID" value="NZ_JACIDS010000004.1"/>
</dbReference>
<proteinExistence type="inferred from homology"/>
<dbReference type="GO" id="GO:0004356">
    <property type="term" value="F:glutamine synthetase activity"/>
    <property type="evidence" value="ECO:0007669"/>
    <property type="project" value="UniProtKB-EC"/>
</dbReference>
<evidence type="ECO:0000256" key="7">
    <source>
        <dbReference type="PROSITE-ProRule" id="PRU01331"/>
    </source>
</evidence>
<dbReference type="EC" id="6.3.1.2" evidence="10"/>
<dbReference type="GO" id="GO:0005524">
    <property type="term" value="F:ATP binding"/>
    <property type="evidence" value="ECO:0007669"/>
    <property type="project" value="UniProtKB-KW"/>
</dbReference>
<evidence type="ECO:0000256" key="6">
    <source>
        <dbReference type="ARBA" id="ARBA00023231"/>
    </source>
</evidence>
<evidence type="ECO:0000256" key="4">
    <source>
        <dbReference type="ARBA" id="ARBA00022741"/>
    </source>
</evidence>
<evidence type="ECO:0000256" key="5">
    <source>
        <dbReference type="ARBA" id="ARBA00022840"/>
    </source>
</evidence>
<keyword evidence="4" id="KW-0547">Nucleotide-binding</keyword>
<dbReference type="Pfam" id="PF16952">
    <property type="entry name" value="Gln-synt_N_2"/>
    <property type="match status" value="1"/>
</dbReference>
<organism evidence="10 11">
    <name type="scientific">Kaistia hirudinis</name>
    <dbReference type="NCBI Taxonomy" id="1293440"/>
    <lineage>
        <taxon>Bacteria</taxon>
        <taxon>Pseudomonadati</taxon>
        <taxon>Pseudomonadota</taxon>
        <taxon>Alphaproteobacteria</taxon>
        <taxon>Hyphomicrobiales</taxon>
        <taxon>Kaistiaceae</taxon>
        <taxon>Kaistia</taxon>
    </lineage>
</organism>
<evidence type="ECO:0000313" key="10">
    <source>
        <dbReference type="EMBL" id="MBB3932548.1"/>
    </source>
</evidence>